<feature type="non-terminal residue" evidence="3">
    <location>
        <position position="1"/>
    </location>
</feature>
<organism evidence="3">
    <name type="scientific">Tanacetum cinerariifolium</name>
    <name type="common">Dalmatian daisy</name>
    <name type="synonym">Chrysanthemum cinerariifolium</name>
    <dbReference type="NCBI Taxonomy" id="118510"/>
    <lineage>
        <taxon>Eukaryota</taxon>
        <taxon>Viridiplantae</taxon>
        <taxon>Streptophyta</taxon>
        <taxon>Embryophyta</taxon>
        <taxon>Tracheophyta</taxon>
        <taxon>Spermatophyta</taxon>
        <taxon>Magnoliopsida</taxon>
        <taxon>eudicotyledons</taxon>
        <taxon>Gunneridae</taxon>
        <taxon>Pentapetalae</taxon>
        <taxon>asterids</taxon>
        <taxon>campanulids</taxon>
        <taxon>Asterales</taxon>
        <taxon>Asteraceae</taxon>
        <taxon>Asteroideae</taxon>
        <taxon>Anthemideae</taxon>
        <taxon>Anthemidinae</taxon>
        <taxon>Tanacetum</taxon>
    </lineage>
</organism>
<feature type="coiled-coil region" evidence="1">
    <location>
        <begin position="68"/>
        <end position="102"/>
    </location>
</feature>
<name>A0A6L2LNE1_TANCI</name>
<reference evidence="3" key="1">
    <citation type="journal article" date="2019" name="Sci. Rep.">
        <title>Draft genome of Tanacetum cinerariifolium, the natural source of mosquito coil.</title>
        <authorList>
            <person name="Yamashiro T."/>
            <person name="Shiraishi A."/>
            <person name="Satake H."/>
            <person name="Nakayama K."/>
        </authorList>
    </citation>
    <scope>NUCLEOTIDE SEQUENCE</scope>
</reference>
<keyword evidence="1" id="KW-0175">Coiled coil</keyword>
<dbReference type="EMBL" id="BKCJ010004809">
    <property type="protein sequence ID" value="GEU63218.1"/>
    <property type="molecule type" value="Genomic_DNA"/>
</dbReference>
<protein>
    <submittedName>
        <fullName evidence="3">Uncharacterized protein</fullName>
    </submittedName>
</protein>
<evidence type="ECO:0000256" key="1">
    <source>
        <dbReference type="SAM" id="Coils"/>
    </source>
</evidence>
<evidence type="ECO:0000313" key="3">
    <source>
        <dbReference type="EMBL" id="GEU63218.1"/>
    </source>
</evidence>
<proteinExistence type="predicted"/>
<comment type="caution">
    <text evidence="3">The sequence shown here is derived from an EMBL/GenBank/DDBJ whole genome shotgun (WGS) entry which is preliminary data.</text>
</comment>
<dbReference type="AlphaFoldDB" id="A0A6L2LNE1"/>
<sequence>VPQPSGSTDNVADEVVHKELGDSLVTAATIASSLKVEKDSGNINNTQSKATPNEPSSYETNSGGGPRVLDLEKTNTTQSNEIASLKKRVKKLEKNNRSRTHKLKRLYKVGLTARVESSDEESLGENASKQGRRIDDIDQDEDIALVNVQDDAEMFNVDDLGGEEVFIIEQEVVSTTATTVTTEELTLGQALEALKTLKPKVKGIVIQEQEKPGKSTTTTAAISKQQSQDKGKGIMIEEPDDIQEKIASTRTRRVVWCRKGYIICTTLREKKKALCSKNSKREKEQTTNTSSKEKITYNYFKNMEGYTLKQLKLKEFDEIQEMFDKAFRRDSTKKQKVEDDKETAELKQLMEIIPDKEVVAIDAIPLVVKSPRIIN</sequence>
<feature type="region of interest" description="Disordered" evidence="2">
    <location>
        <begin position="38"/>
        <end position="68"/>
    </location>
</feature>
<gene>
    <name evidence="3" type="ORF">Tci_035196</name>
</gene>
<feature type="compositionally biased region" description="Polar residues" evidence="2">
    <location>
        <begin position="214"/>
        <end position="226"/>
    </location>
</feature>
<accession>A0A6L2LNE1</accession>
<feature type="compositionally biased region" description="Polar residues" evidence="2">
    <location>
        <begin position="41"/>
        <end position="61"/>
    </location>
</feature>
<feature type="region of interest" description="Disordered" evidence="2">
    <location>
        <begin position="212"/>
        <end position="231"/>
    </location>
</feature>
<evidence type="ECO:0000256" key="2">
    <source>
        <dbReference type="SAM" id="MobiDB-lite"/>
    </source>
</evidence>